<evidence type="ECO:0000259" key="5">
    <source>
        <dbReference type="Pfam" id="PF00441"/>
    </source>
</evidence>
<feature type="domain" description="Acyl-CoA dehydrogenase/oxidase C-terminal" evidence="5">
    <location>
        <begin position="173"/>
        <end position="287"/>
    </location>
</feature>
<keyword evidence="2" id="KW-0285">Flavoprotein</keyword>
<evidence type="ECO:0000256" key="2">
    <source>
        <dbReference type="ARBA" id="ARBA00022630"/>
    </source>
</evidence>
<dbReference type="InterPro" id="IPR009075">
    <property type="entry name" value="AcylCo_DH/oxidase_C"/>
</dbReference>
<keyword evidence="3" id="KW-0274">FAD</keyword>
<dbReference type="EMBL" id="JBHSDU010000015">
    <property type="protein sequence ID" value="MFC4313856.1"/>
    <property type="molecule type" value="Genomic_DNA"/>
</dbReference>
<dbReference type="RefSeq" id="WP_380604553.1">
    <property type="nucleotide sequence ID" value="NZ_JBHSDU010000015.1"/>
</dbReference>
<dbReference type="InterPro" id="IPR036250">
    <property type="entry name" value="AcylCo_DH-like_C"/>
</dbReference>
<gene>
    <name evidence="6" type="ORF">ACFPN2_32580</name>
</gene>
<dbReference type="Proteomes" id="UP001595904">
    <property type="component" value="Unassembled WGS sequence"/>
</dbReference>
<name>A0ABV8T2B6_9GAMM</name>
<evidence type="ECO:0000313" key="7">
    <source>
        <dbReference type="Proteomes" id="UP001595904"/>
    </source>
</evidence>
<evidence type="ECO:0000256" key="4">
    <source>
        <dbReference type="ARBA" id="ARBA00023002"/>
    </source>
</evidence>
<evidence type="ECO:0000313" key="6">
    <source>
        <dbReference type="EMBL" id="MFC4313856.1"/>
    </source>
</evidence>
<accession>A0ABV8T2B6</accession>
<protein>
    <submittedName>
        <fullName evidence="6">Acyl-CoA dehydrogenase family protein</fullName>
    </submittedName>
</protein>
<sequence length="315" mass="34346">MDFKLTEEQSALVEAVQAILADHSELAVSNRQGFCHFDHKLQHLLLENGFLDAGRDLGALEAALVTIEASRIPATVEVGASAVVAARLLPDERVEGPIALIGAGNLDKPIRNLPVARTAFVESGDDVLVVKVDAKDVETTPSIYAYPFGRFHTQPDLTRSRRIVGAAATLRQWWRVALAAECAGTVQSAIAFTIDHVNNRHVLGRAVGSYQSVQHRLVQCHMVAQGIQFLTLRAAWSGDPAHADEAACYAQQHVKKFMVDLHQFNGAMGVTNEHLLHFWTYRLRALQSEVGGAHNAAQSIARARWSTRKVAGGRA</sequence>
<dbReference type="SUPFAM" id="SSF56645">
    <property type="entry name" value="Acyl-CoA dehydrogenase NM domain-like"/>
    <property type="match status" value="1"/>
</dbReference>
<reference evidence="7" key="1">
    <citation type="journal article" date="2019" name="Int. J. Syst. Evol. Microbiol.">
        <title>The Global Catalogue of Microorganisms (GCM) 10K type strain sequencing project: providing services to taxonomists for standard genome sequencing and annotation.</title>
        <authorList>
            <consortium name="The Broad Institute Genomics Platform"/>
            <consortium name="The Broad Institute Genome Sequencing Center for Infectious Disease"/>
            <person name="Wu L."/>
            <person name="Ma J."/>
        </authorList>
    </citation>
    <scope>NUCLEOTIDE SEQUENCE [LARGE SCALE GENOMIC DNA]</scope>
    <source>
        <strain evidence="7">CGMCC 1.10759</strain>
    </source>
</reference>
<comment type="similarity">
    <text evidence="1">Belongs to the acyl-CoA dehydrogenase family.</text>
</comment>
<evidence type="ECO:0000256" key="1">
    <source>
        <dbReference type="ARBA" id="ARBA00009347"/>
    </source>
</evidence>
<dbReference type="Pfam" id="PF00441">
    <property type="entry name" value="Acyl-CoA_dh_1"/>
    <property type="match status" value="1"/>
</dbReference>
<comment type="caution">
    <text evidence="6">The sequence shown here is derived from an EMBL/GenBank/DDBJ whole genome shotgun (WGS) entry which is preliminary data.</text>
</comment>
<dbReference type="SUPFAM" id="SSF47203">
    <property type="entry name" value="Acyl-CoA dehydrogenase C-terminal domain-like"/>
    <property type="match status" value="1"/>
</dbReference>
<keyword evidence="4" id="KW-0560">Oxidoreductase</keyword>
<dbReference type="PANTHER" id="PTHR43884:SF20">
    <property type="entry name" value="ACYL-COA DEHYDROGENASE FADE28"/>
    <property type="match status" value="1"/>
</dbReference>
<dbReference type="Gene3D" id="1.20.140.10">
    <property type="entry name" value="Butyryl-CoA Dehydrogenase, subunit A, domain 3"/>
    <property type="match status" value="1"/>
</dbReference>
<proteinExistence type="inferred from homology"/>
<dbReference type="PANTHER" id="PTHR43884">
    <property type="entry name" value="ACYL-COA DEHYDROGENASE"/>
    <property type="match status" value="1"/>
</dbReference>
<evidence type="ECO:0000256" key="3">
    <source>
        <dbReference type="ARBA" id="ARBA00022827"/>
    </source>
</evidence>
<dbReference type="InterPro" id="IPR009100">
    <property type="entry name" value="AcylCoA_DH/oxidase_NM_dom_sf"/>
</dbReference>
<organism evidence="6 7">
    <name type="scientific">Steroidobacter flavus</name>
    <dbReference type="NCBI Taxonomy" id="1842136"/>
    <lineage>
        <taxon>Bacteria</taxon>
        <taxon>Pseudomonadati</taxon>
        <taxon>Pseudomonadota</taxon>
        <taxon>Gammaproteobacteria</taxon>
        <taxon>Steroidobacterales</taxon>
        <taxon>Steroidobacteraceae</taxon>
        <taxon>Steroidobacter</taxon>
    </lineage>
</organism>
<keyword evidence="7" id="KW-1185">Reference proteome</keyword>